<feature type="compositionally biased region" description="Acidic residues" evidence="1">
    <location>
        <begin position="121"/>
        <end position="133"/>
    </location>
</feature>
<reference evidence="2" key="2">
    <citation type="journal article" date="2023" name="Int. J. Mol. Sci.">
        <title>De Novo Assembly and Annotation of 11 Diverse Shrub Willow (Salix) Genomes Reveals Novel Gene Organization in Sex-Linked Regions.</title>
        <authorList>
            <person name="Hyden B."/>
            <person name="Feng K."/>
            <person name="Yates T.B."/>
            <person name="Jawdy S."/>
            <person name="Cereghino C."/>
            <person name="Smart L.B."/>
            <person name="Muchero W."/>
        </authorList>
    </citation>
    <scope>NUCLEOTIDE SEQUENCE</scope>
    <source>
        <tissue evidence="2">Shoot tip</tissue>
    </source>
</reference>
<organism evidence="2 3">
    <name type="scientific">Salix suchowensis</name>
    <dbReference type="NCBI Taxonomy" id="1278906"/>
    <lineage>
        <taxon>Eukaryota</taxon>
        <taxon>Viridiplantae</taxon>
        <taxon>Streptophyta</taxon>
        <taxon>Embryophyta</taxon>
        <taxon>Tracheophyta</taxon>
        <taxon>Spermatophyta</taxon>
        <taxon>Magnoliopsida</taxon>
        <taxon>eudicotyledons</taxon>
        <taxon>Gunneridae</taxon>
        <taxon>Pentapetalae</taxon>
        <taxon>rosids</taxon>
        <taxon>fabids</taxon>
        <taxon>Malpighiales</taxon>
        <taxon>Salicaceae</taxon>
        <taxon>Saliceae</taxon>
        <taxon>Salix</taxon>
    </lineage>
</organism>
<comment type="caution">
    <text evidence="2">The sequence shown here is derived from an EMBL/GenBank/DDBJ whole genome shotgun (WGS) entry which is preliminary data.</text>
</comment>
<sequence length="164" mass="17775">MVSISEKGHKELESHTVDTHKPTKAVEPTRKATTQTTHQRWDENGNPKQKGDQAADNEDGVPTGGVSKVANAEGKPSPRTEGQVSEEEEVRLLKGKAKVDSLPLGTVNETTSLLSKSFSLNEEESSGTNDVDECSANSRDKSPTAFTKVRKKKGGKKQKAAYRL</sequence>
<keyword evidence="3" id="KW-1185">Reference proteome</keyword>
<feature type="region of interest" description="Disordered" evidence="1">
    <location>
        <begin position="1"/>
        <end position="164"/>
    </location>
</feature>
<name>A0ABQ9B7S5_9ROSI</name>
<feature type="compositionally biased region" description="Basic residues" evidence="1">
    <location>
        <begin position="148"/>
        <end position="164"/>
    </location>
</feature>
<evidence type="ECO:0000256" key="1">
    <source>
        <dbReference type="SAM" id="MobiDB-lite"/>
    </source>
</evidence>
<gene>
    <name evidence="2" type="ORF">OIU77_000255</name>
</gene>
<reference evidence="2" key="1">
    <citation type="submission" date="2022-10" db="EMBL/GenBank/DDBJ databases">
        <authorList>
            <person name="Hyden B.L."/>
            <person name="Feng K."/>
            <person name="Yates T."/>
            <person name="Jawdy S."/>
            <person name="Smart L.B."/>
            <person name="Muchero W."/>
        </authorList>
    </citation>
    <scope>NUCLEOTIDE SEQUENCE</scope>
    <source>
        <tissue evidence="2">Shoot tip</tissue>
    </source>
</reference>
<feature type="compositionally biased region" description="Polar residues" evidence="1">
    <location>
        <begin position="107"/>
        <end position="120"/>
    </location>
</feature>
<evidence type="ECO:0000313" key="3">
    <source>
        <dbReference type="Proteomes" id="UP001141253"/>
    </source>
</evidence>
<protein>
    <submittedName>
        <fullName evidence="2">Uncharacterized protein</fullName>
    </submittedName>
</protein>
<accession>A0ABQ9B7S5</accession>
<evidence type="ECO:0000313" key="2">
    <source>
        <dbReference type="EMBL" id="KAJ6375238.1"/>
    </source>
</evidence>
<proteinExistence type="predicted"/>
<dbReference type="EMBL" id="JAPFFI010000010">
    <property type="protein sequence ID" value="KAJ6375238.1"/>
    <property type="molecule type" value="Genomic_DNA"/>
</dbReference>
<feature type="compositionally biased region" description="Basic and acidic residues" evidence="1">
    <location>
        <begin position="39"/>
        <end position="53"/>
    </location>
</feature>
<feature type="compositionally biased region" description="Basic and acidic residues" evidence="1">
    <location>
        <begin position="1"/>
        <end position="21"/>
    </location>
</feature>
<dbReference type="Proteomes" id="UP001141253">
    <property type="component" value="Chromosome 12"/>
</dbReference>